<name>A0A4Q7S8M0_9BURK</name>
<sequence>MLISPPFLPQDALAPAEVVSTDPMADWVDWYEPIGHGVFPLTLDRRWHCGTHLCPRKQNEGVRAIADGEVVAYRVAQKPIYQSEDDLCNGRPRRSNIGFVLLRHRTETDEGRTITFYSLYMHLLDLSSYLNIGAQVNNPPETGSASELPRWLCFPTDGVVAPTGIKVYRKDLLGYPGRMHQVGQIHFEIFMTEEDFSAWFERPGNDARAAANPITPASKEYWGHTYFVIPGGQRFASVPPGLTRATSAYFPPLSDGVLDDASTLYVEVYFLKGQRHTRSWLGKDGKIIPLTPSPVRDSYADYEYKLYDRATTLYPDCPSDGYEMLRFGRILSDAPILAPGKRVTWVAVPFTAERQGYIDINQDTVQKLSDADFPAFMGWQKVCEGNTPFDDDGLCDYDELVSLLNEADQGRFPNIETEEDCKPDKLVTSYIRGSEAVRQKLRGLICHAPSEWDASNIEARYQRLKEPGEFFGRRMDIDPDGYENFLRFNRKFQFMGQTPLGEGKKFWYFHPMAFIRHFRRCGWLSAEELAQCFPRKLLKLKGRLFKPEVTRWSVAHSKSKEWKTPFNCAGRKYGLADSRRRLLHWLSHVIPETGNLRLVREIDGEYAKYKPYYGRGLIQLTHLENYQKYGVFRAFPRNLSVPGKFADLGWDPDRLIAANNVGNLHRDNCADSAGFYVVMRSNMLRHLDAGVNQSHAIMASKDVNGYVAIQNLNGLDLRLQSVVYLRNILLDEMFERTFDMSFQWRRNSDPEPVESLAVPESAAGRVKKKHHLTTHRIKVSLEKQLPE</sequence>
<evidence type="ECO:0000313" key="2">
    <source>
        <dbReference type="EMBL" id="RZT42755.1"/>
    </source>
</evidence>
<organism evidence="2 3">
    <name type="scientific">Cupriavidus agavae</name>
    <dbReference type="NCBI Taxonomy" id="1001822"/>
    <lineage>
        <taxon>Bacteria</taxon>
        <taxon>Pseudomonadati</taxon>
        <taxon>Pseudomonadota</taxon>
        <taxon>Betaproteobacteria</taxon>
        <taxon>Burkholderiales</taxon>
        <taxon>Burkholderiaceae</taxon>
        <taxon>Cupriavidus</taxon>
    </lineage>
</organism>
<proteinExistence type="predicted"/>
<reference evidence="2 3" key="1">
    <citation type="journal article" date="2015" name="Stand. Genomic Sci.">
        <title>Genomic Encyclopedia of Bacterial and Archaeal Type Strains, Phase III: the genomes of soil and plant-associated and newly described type strains.</title>
        <authorList>
            <person name="Whitman W.B."/>
            <person name="Woyke T."/>
            <person name="Klenk H.P."/>
            <person name="Zhou Y."/>
            <person name="Lilburn T.G."/>
            <person name="Beck B.J."/>
            <person name="De Vos P."/>
            <person name="Vandamme P."/>
            <person name="Eisen J.A."/>
            <person name="Garrity G."/>
            <person name="Hugenholtz P."/>
            <person name="Kyrpides N.C."/>
        </authorList>
    </citation>
    <scope>NUCLEOTIDE SEQUENCE [LARGE SCALE GENOMIC DNA]</scope>
    <source>
        <strain evidence="2 3">ASC-9842</strain>
    </source>
</reference>
<dbReference type="EMBL" id="SGXM01000001">
    <property type="protein sequence ID" value="RZT42755.1"/>
    <property type="molecule type" value="Genomic_DNA"/>
</dbReference>
<gene>
    <name evidence="2" type="ORF">EV147_1796</name>
</gene>
<dbReference type="Proteomes" id="UP000291078">
    <property type="component" value="Unassembled WGS sequence"/>
</dbReference>
<accession>A0A4Q7S8M0</accession>
<feature type="compositionally biased region" description="Basic residues" evidence="1">
    <location>
        <begin position="765"/>
        <end position="778"/>
    </location>
</feature>
<dbReference type="SUPFAM" id="SSF53955">
    <property type="entry name" value="Lysozyme-like"/>
    <property type="match status" value="1"/>
</dbReference>
<dbReference type="OrthoDB" id="1242806at2"/>
<evidence type="ECO:0000313" key="3">
    <source>
        <dbReference type="Proteomes" id="UP000291078"/>
    </source>
</evidence>
<feature type="region of interest" description="Disordered" evidence="1">
    <location>
        <begin position="759"/>
        <end position="787"/>
    </location>
</feature>
<keyword evidence="3" id="KW-1185">Reference proteome</keyword>
<comment type="caution">
    <text evidence="2">The sequence shown here is derived from an EMBL/GenBank/DDBJ whole genome shotgun (WGS) entry which is preliminary data.</text>
</comment>
<evidence type="ECO:0000256" key="1">
    <source>
        <dbReference type="SAM" id="MobiDB-lite"/>
    </source>
</evidence>
<dbReference type="InterPro" id="IPR023346">
    <property type="entry name" value="Lysozyme-like_dom_sf"/>
</dbReference>
<protein>
    <submittedName>
        <fullName evidence="2">Uncharacterized protein</fullName>
    </submittedName>
</protein>
<dbReference type="Gene3D" id="1.10.530.10">
    <property type="match status" value="1"/>
</dbReference>
<dbReference type="AlphaFoldDB" id="A0A4Q7S8M0"/>